<accession>A0A507FG98</accession>
<evidence type="ECO:0000256" key="6">
    <source>
        <dbReference type="ARBA" id="ARBA00022679"/>
    </source>
</evidence>
<reference evidence="14 15" key="1">
    <citation type="journal article" date="2019" name="Sci. Rep.">
        <title>Comparative genomics of chytrid fungi reveal insights into the obligate biotrophic and pathogenic lifestyle of Synchytrium endobioticum.</title>
        <authorList>
            <person name="van de Vossenberg B.T.L.H."/>
            <person name="Warris S."/>
            <person name="Nguyen H.D.T."/>
            <person name="van Gent-Pelzer M.P.E."/>
            <person name="Joly D.L."/>
            <person name="van de Geest H.C."/>
            <person name="Bonants P.J.M."/>
            <person name="Smith D.S."/>
            <person name="Levesque C.A."/>
            <person name="van der Lee T.A.J."/>
        </authorList>
    </citation>
    <scope>NUCLEOTIDE SEQUENCE [LARGE SCALE GENOMIC DNA]</scope>
    <source>
        <strain evidence="14 15">CBS 675.73</strain>
    </source>
</reference>
<dbReference type="InterPro" id="IPR026050">
    <property type="entry name" value="C1GALT1/C1GALT1_chp1"/>
</dbReference>
<gene>
    <name evidence="14" type="ORF">CcCBS67573_g03557</name>
</gene>
<evidence type="ECO:0000256" key="2">
    <source>
        <dbReference type="ARBA" id="ARBA00004922"/>
    </source>
</evidence>
<keyword evidence="5" id="KW-0328">Glycosyltransferase</keyword>
<keyword evidence="9" id="KW-0735">Signal-anchor</keyword>
<keyword evidence="7" id="KW-0812">Transmembrane</keyword>
<evidence type="ECO:0000256" key="11">
    <source>
        <dbReference type="ARBA" id="ARBA00023136"/>
    </source>
</evidence>
<dbReference type="InterPro" id="IPR003378">
    <property type="entry name" value="Fringe-like_glycosylTrfase"/>
</dbReference>
<proteinExistence type="inferred from homology"/>
<keyword evidence="8" id="KW-0547">Nucleotide-binding</keyword>
<keyword evidence="11" id="KW-0472">Membrane</keyword>
<evidence type="ECO:0000256" key="7">
    <source>
        <dbReference type="ARBA" id="ARBA00022692"/>
    </source>
</evidence>
<feature type="region of interest" description="Disordered" evidence="12">
    <location>
        <begin position="104"/>
        <end position="130"/>
    </location>
</feature>
<dbReference type="GO" id="GO:0000166">
    <property type="term" value="F:nucleotide binding"/>
    <property type="evidence" value="ECO:0007669"/>
    <property type="project" value="UniProtKB-KW"/>
</dbReference>
<comment type="similarity">
    <text evidence="3">Belongs to the glycosyltransferase 31 family. Beta3-Gal-T subfamily.</text>
</comment>
<sequence length="224" mass="25122">MKDGRSPHGLKAAKITHDDDAELESGIGRRTDERWPEYAFIVKTGSEVLVTRGASQLLSFLQGAKNLVFIGEEAGHTLAEYEMQDVVTGSYERALKAVEGWHQPPSRLSKRGASLLDSKPDKTTNGYKSQAHKNIPGIRRAYELFPDVEWFILLDDDSYLFMDNMDDFLSEYNSSLPYYIGAANKFTGCGFKTFDEAPKFAHGSAIIMSKEAVRRIQPFIDLCI</sequence>
<dbReference type="Proteomes" id="UP000320333">
    <property type="component" value="Unassembled WGS sequence"/>
</dbReference>
<dbReference type="PANTHER" id="PTHR23033:SF47">
    <property type="entry name" value="APPLE DOMAIN-CONTAINING PROTEIN-RELATED"/>
    <property type="match status" value="1"/>
</dbReference>
<evidence type="ECO:0000313" key="14">
    <source>
        <dbReference type="EMBL" id="TPX75162.1"/>
    </source>
</evidence>
<keyword evidence="10" id="KW-1133">Transmembrane helix</keyword>
<dbReference type="Pfam" id="PF02434">
    <property type="entry name" value="Fringe"/>
    <property type="match status" value="1"/>
</dbReference>
<evidence type="ECO:0000256" key="3">
    <source>
        <dbReference type="ARBA" id="ARBA00006462"/>
    </source>
</evidence>
<dbReference type="OrthoDB" id="414175at2759"/>
<dbReference type="PANTHER" id="PTHR23033">
    <property type="entry name" value="BETA1,3-GALACTOSYLTRANSFERASE"/>
    <property type="match status" value="1"/>
</dbReference>
<evidence type="ECO:0000256" key="8">
    <source>
        <dbReference type="ARBA" id="ARBA00022741"/>
    </source>
</evidence>
<evidence type="ECO:0000256" key="5">
    <source>
        <dbReference type="ARBA" id="ARBA00022676"/>
    </source>
</evidence>
<comment type="caution">
    <text evidence="14">The sequence shown here is derived from an EMBL/GenBank/DDBJ whole genome shotgun (WGS) entry which is preliminary data.</text>
</comment>
<evidence type="ECO:0000256" key="4">
    <source>
        <dbReference type="ARBA" id="ARBA00012557"/>
    </source>
</evidence>
<comment type="subcellular location">
    <subcellularLocation>
        <location evidence="1">Membrane</location>
        <topology evidence="1">Single-pass type II membrane protein</topology>
    </subcellularLocation>
</comment>
<protein>
    <recommendedName>
        <fullName evidence="4">N-acetylgalactosaminide beta-1,3-galactosyltransferase</fullName>
        <ecNumber evidence="4">2.4.1.122</ecNumber>
    </recommendedName>
</protein>
<feature type="domain" description="Fringe-like glycosyltransferase" evidence="13">
    <location>
        <begin position="146"/>
        <end position="220"/>
    </location>
</feature>
<evidence type="ECO:0000259" key="13">
    <source>
        <dbReference type="Pfam" id="PF02434"/>
    </source>
</evidence>
<evidence type="ECO:0000256" key="1">
    <source>
        <dbReference type="ARBA" id="ARBA00004606"/>
    </source>
</evidence>
<evidence type="ECO:0000256" key="12">
    <source>
        <dbReference type="SAM" id="MobiDB-lite"/>
    </source>
</evidence>
<evidence type="ECO:0000313" key="15">
    <source>
        <dbReference type="Proteomes" id="UP000320333"/>
    </source>
</evidence>
<dbReference type="Gene3D" id="3.90.550.50">
    <property type="match status" value="1"/>
</dbReference>
<organism evidence="14 15">
    <name type="scientific">Chytriomyces confervae</name>
    <dbReference type="NCBI Taxonomy" id="246404"/>
    <lineage>
        <taxon>Eukaryota</taxon>
        <taxon>Fungi</taxon>
        <taxon>Fungi incertae sedis</taxon>
        <taxon>Chytridiomycota</taxon>
        <taxon>Chytridiomycota incertae sedis</taxon>
        <taxon>Chytridiomycetes</taxon>
        <taxon>Chytridiales</taxon>
        <taxon>Chytriomycetaceae</taxon>
        <taxon>Chytriomyces</taxon>
    </lineage>
</organism>
<comment type="pathway">
    <text evidence="2">Protein modification; protein glycosylation.</text>
</comment>
<keyword evidence="15" id="KW-1185">Reference proteome</keyword>
<keyword evidence="6" id="KW-0808">Transferase</keyword>
<dbReference type="EMBL" id="QEAP01000092">
    <property type="protein sequence ID" value="TPX75162.1"/>
    <property type="molecule type" value="Genomic_DNA"/>
</dbReference>
<name>A0A507FG98_9FUNG</name>
<dbReference type="AlphaFoldDB" id="A0A507FG98"/>
<evidence type="ECO:0000256" key="9">
    <source>
        <dbReference type="ARBA" id="ARBA00022968"/>
    </source>
</evidence>
<dbReference type="GO" id="GO:0016020">
    <property type="term" value="C:membrane"/>
    <property type="evidence" value="ECO:0007669"/>
    <property type="project" value="UniProtKB-SubCell"/>
</dbReference>
<evidence type="ECO:0000256" key="10">
    <source>
        <dbReference type="ARBA" id="ARBA00022989"/>
    </source>
</evidence>
<dbReference type="GO" id="GO:0016263">
    <property type="term" value="F:glycoprotein-N-acetylgalactosamine 3-beta-galactosyltransferase activity"/>
    <property type="evidence" value="ECO:0007669"/>
    <property type="project" value="UniProtKB-EC"/>
</dbReference>
<dbReference type="EC" id="2.4.1.122" evidence="4"/>